<evidence type="ECO:0000313" key="3">
    <source>
        <dbReference type="Proteomes" id="UP000053398"/>
    </source>
</evidence>
<dbReference type="SMART" id="SM00860">
    <property type="entry name" value="SMI1_KNR4"/>
    <property type="match status" value="2"/>
</dbReference>
<dbReference type="Proteomes" id="UP000053398">
    <property type="component" value="Unassembled WGS sequence"/>
</dbReference>
<evidence type="ECO:0000313" key="2">
    <source>
        <dbReference type="EMBL" id="KUN16281.1"/>
    </source>
</evidence>
<accession>A0A101PRE0</accession>
<dbReference type="AlphaFoldDB" id="A0A101PRE0"/>
<reference evidence="2 3" key="1">
    <citation type="submission" date="2015-10" db="EMBL/GenBank/DDBJ databases">
        <title>Draft genome sequence of Streptomyces corchorusii DSM 40340, type strain for the species Streptomyces corchorusii.</title>
        <authorList>
            <person name="Ruckert C."/>
            <person name="Winkler A."/>
            <person name="Kalinowski J."/>
            <person name="Kampfer P."/>
            <person name="Glaeser S."/>
        </authorList>
    </citation>
    <scope>NUCLEOTIDE SEQUENCE [LARGE SCALE GENOMIC DNA]</scope>
    <source>
        <strain evidence="2 3">DSM 40340</strain>
    </source>
</reference>
<comment type="caution">
    <text evidence="2">The sequence shown here is derived from an EMBL/GenBank/DDBJ whole genome shotgun (WGS) entry which is preliminary data.</text>
</comment>
<dbReference type="SUPFAM" id="SSF160631">
    <property type="entry name" value="SMI1/KNR4-like"/>
    <property type="match status" value="1"/>
</dbReference>
<gene>
    <name evidence="2" type="ORF">AQJ11_39990</name>
</gene>
<feature type="domain" description="Knr4/Smi1-like" evidence="1">
    <location>
        <begin position="244"/>
        <end position="382"/>
    </location>
</feature>
<feature type="domain" description="Knr4/Smi1-like" evidence="1">
    <location>
        <begin position="30"/>
        <end position="172"/>
    </location>
</feature>
<protein>
    <recommendedName>
        <fullName evidence="1">Knr4/Smi1-like domain-containing protein</fullName>
    </recommendedName>
</protein>
<sequence length="414" mass="44247">MSVGDVILGTMDHSARITAFTGLVGPPPGPAPAVDWAAVEGWLGTPLPGDYKALVSAYGAAEIGGPGAAIRLHPPCVSADGRFEYAAWIVETHRHSAIRPGMFTARRRPFLPEEGGLLAFATTRSGDHLFWNTGASDDPDEWPVTLMTTNVAVGVSEPWVDYEVPFLELLFTLLRTGVPHPGEPGGLLGPLSSQIRVWPPLAGAAPWSPPPAGTAVDARQHAALTEGSGLDAVMALIPPPLEPYLGEGTWEQVFERLGTRLPPDFVALAERYGAGNWSWWLDMSAPLSLDRPRGQGLAATVEGMLDGYRQLRASHPQYYPMPAWPEPGGFLPFASTIDGDQIGWCADGPPETWRVAVNPRHCDQGPPLPGGFTATLLTWLRGGPAESGFPGLSGRDLHPLDVMFFEPFGPGAPW</sequence>
<organism evidence="2 3">
    <name type="scientific">Streptomyces corchorusii</name>
    <name type="common">Streptomyces chibaensis</name>
    <dbReference type="NCBI Taxonomy" id="1903"/>
    <lineage>
        <taxon>Bacteria</taxon>
        <taxon>Bacillati</taxon>
        <taxon>Actinomycetota</taxon>
        <taxon>Actinomycetes</taxon>
        <taxon>Kitasatosporales</taxon>
        <taxon>Streptomycetaceae</taxon>
        <taxon>Streptomyces</taxon>
    </lineage>
</organism>
<evidence type="ECO:0000259" key="1">
    <source>
        <dbReference type="SMART" id="SM00860"/>
    </source>
</evidence>
<name>A0A101PRE0_STRCK</name>
<dbReference type="InterPro" id="IPR018958">
    <property type="entry name" value="Knr4/Smi1-like_dom"/>
</dbReference>
<dbReference type="EMBL" id="LMWP01000057">
    <property type="protein sequence ID" value="KUN16281.1"/>
    <property type="molecule type" value="Genomic_DNA"/>
</dbReference>
<proteinExistence type="predicted"/>
<dbReference type="InterPro" id="IPR037883">
    <property type="entry name" value="Knr4/Smi1-like_sf"/>
</dbReference>
<keyword evidence="3" id="KW-1185">Reference proteome</keyword>